<name>A0A2A9NZZ6_OPHUN</name>
<gene>
    <name evidence="2" type="ORF">XA68_10169</name>
</gene>
<reference evidence="2 3" key="1">
    <citation type="journal article" date="2015" name="BMC Genomics">
        <title>Gene expression during zombie ant biting behavior reflects the complexity underlying fungal parasitic behavioral manipulation.</title>
        <authorList>
            <person name="de Bekker C."/>
            <person name="Ohm R.A."/>
            <person name="Loreto R.G."/>
            <person name="Sebastian A."/>
            <person name="Albert I."/>
            <person name="Merrow M."/>
            <person name="Brachmann A."/>
            <person name="Hughes D.P."/>
        </authorList>
    </citation>
    <scope>NUCLEOTIDE SEQUENCE [LARGE SCALE GENOMIC DNA]</scope>
    <source>
        <strain evidence="2 3">SC16a</strain>
    </source>
</reference>
<comment type="caution">
    <text evidence="2">The sequence shown here is derived from an EMBL/GenBank/DDBJ whole genome shotgun (WGS) entry which is preliminary data.</text>
</comment>
<reference evidence="2 3" key="2">
    <citation type="journal article" date="2017" name="Sci. Rep.">
        <title>Ant-infecting Ophiocordyceps genomes reveal a high diversity of potential behavioral manipulation genes and a possible major role for enterotoxins.</title>
        <authorList>
            <person name="de Bekker C."/>
            <person name="Ohm R.A."/>
            <person name="Evans H.C."/>
            <person name="Brachmann A."/>
            <person name="Hughes D.P."/>
        </authorList>
    </citation>
    <scope>NUCLEOTIDE SEQUENCE [LARGE SCALE GENOMIC DNA]</scope>
    <source>
        <strain evidence="2 3">SC16a</strain>
    </source>
</reference>
<keyword evidence="1" id="KW-0472">Membrane</keyword>
<organism evidence="2 3">
    <name type="scientific">Ophiocordyceps unilateralis</name>
    <name type="common">Zombie-ant fungus</name>
    <name type="synonym">Torrubia unilateralis</name>
    <dbReference type="NCBI Taxonomy" id="268505"/>
    <lineage>
        <taxon>Eukaryota</taxon>
        <taxon>Fungi</taxon>
        <taxon>Dikarya</taxon>
        <taxon>Ascomycota</taxon>
        <taxon>Pezizomycotina</taxon>
        <taxon>Sordariomycetes</taxon>
        <taxon>Hypocreomycetidae</taxon>
        <taxon>Hypocreales</taxon>
        <taxon>Ophiocordycipitaceae</taxon>
        <taxon>Ophiocordyceps</taxon>
    </lineage>
</organism>
<evidence type="ECO:0000313" key="2">
    <source>
        <dbReference type="EMBL" id="PFH55295.1"/>
    </source>
</evidence>
<dbReference type="AlphaFoldDB" id="A0A2A9NZZ6"/>
<keyword evidence="3" id="KW-1185">Reference proteome</keyword>
<feature type="transmembrane region" description="Helical" evidence="1">
    <location>
        <begin position="48"/>
        <end position="68"/>
    </location>
</feature>
<dbReference type="Proteomes" id="UP000037136">
    <property type="component" value="Unassembled WGS sequence"/>
</dbReference>
<protein>
    <submittedName>
        <fullName evidence="2">Uncharacterized protein</fullName>
    </submittedName>
</protein>
<proteinExistence type="predicted"/>
<evidence type="ECO:0000256" key="1">
    <source>
        <dbReference type="SAM" id="Phobius"/>
    </source>
</evidence>
<keyword evidence="1" id="KW-0812">Transmembrane</keyword>
<keyword evidence="1" id="KW-1133">Transmembrane helix</keyword>
<evidence type="ECO:0000313" key="3">
    <source>
        <dbReference type="Proteomes" id="UP000037136"/>
    </source>
</evidence>
<dbReference type="EMBL" id="LAZP02001019">
    <property type="protein sequence ID" value="PFH55295.1"/>
    <property type="molecule type" value="Genomic_DNA"/>
</dbReference>
<sequence>MLVPFWHLQLHHPTESAFRPSVSALRITNPVAVPYNQPTNLRSLCPSLLSAFLPCLAASLIFLDVCLVKGNRRRLSTTYLANFAHSIFLKSMLFGGRDFCCFIWPPRLDRTKRPTAHCRLVVISR</sequence>
<accession>A0A2A9NZZ6</accession>